<dbReference type="STRING" id="45607.A0A2T0FDM7"/>
<dbReference type="PANTHER" id="PTHR13043">
    <property type="entry name" value="EXOCYST COMPLEX COMPONENT SEC5"/>
    <property type="match status" value="1"/>
</dbReference>
<protein>
    <recommendedName>
        <fullName evidence="4">Exocyst complex component SEC5</fullName>
    </recommendedName>
</protein>
<keyword evidence="7" id="KW-1185">Reference proteome</keyword>
<reference evidence="6 7" key="1">
    <citation type="submission" date="2017-04" db="EMBL/GenBank/DDBJ databases">
        <title>Genome sequencing of [Candida] sorbophila.</title>
        <authorList>
            <person name="Ahn J.O."/>
        </authorList>
    </citation>
    <scope>NUCLEOTIDE SEQUENCE [LARGE SCALE GENOMIC DNA]</scope>
    <source>
        <strain evidence="6 7">DS02</strain>
    </source>
</reference>
<comment type="caution">
    <text evidence="6">The sequence shown here is derived from an EMBL/GenBank/DDBJ whole genome shotgun (WGS) entry which is preliminary data.</text>
</comment>
<organism evidence="6 7">
    <name type="scientific">Wickerhamiella sorbophila</name>
    <dbReference type="NCBI Taxonomy" id="45607"/>
    <lineage>
        <taxon>Eukaryota</taxon>
        <taxon>Fungi</taxon>
        <taxon>Dikarya</taxon>
        <taxon>Ascomycota</taxon>
        <taxon>Saccharomycotina</taxon>
        <taxon>Dipodascomycetes</taxon>
        <taxon>Dipodascales</taxon>
        <taxon>Trichomonascaceae</taxon>
        <taxon>Wickerhamiella</taxon>
    </lineage>
</organism>
<dbReference type="InterPro" id="IPR029175">
    <property type="entry name" value="EXOC2/Sec5"/>
</dbReference>
<accession>A0A2T0FDM7</accession>
<evidence type="ECO:0000313" key="6">
    <source>
        <dbReference type="EMBL" id="PRT53081.1"/>
    </source>
</evidence>
<dbReference type="PANTHER" id="PTHR13043:SF1">
    <property type="entry name" value="EXOCYST COMPLEX COMPONENT 2"/>
    <property type="match status" value="1"/>
</dbReference>
<dbReference type="GO" id="GO:0015031">
    <property type="term" value="P:protein transport"/>
    <property type="evidence" value="ECO:0007669"/>
    <property type="project" value="UniProtKB-KW"/>
</dbReference>
<evidence type="ECO:0000256" key="3">
    <source>
        <dbReference type="ARBA" id="ARBA00022483"/>
    </source>
</evidence>
<dbReference type="OrthoDB" id="26242at2759"/>
<keyword evidence="3 4" id="KW-0268">Exocytosis</keyword>
<dbReference type="EMBL" id="NDIQ01000001">
    <property type="protein sequence ID" value="PRT53081.1"/>
    <property type="molecule type" value="Genomic_DNA"/>
</dbReference>
<dbReference type="GO" id="GO:0006887">
    <property type="term" value="P:exocytosis"/>
    <property type="evidence" value="ECO:0007669"/>
    <property type="project" value="UniProtKB-KW"/>
</dbReference>
<feature type="domain" description="Exocyst complex component EXOC2/Sec5 N-terminal" evidence="5">
    <location>
        <begin position="66"/>
        <end position="840"/>
    </location>
</feature>
<comment type="subunit">
    <text evidence="4">Component of the exocyst complex.</text>
</comment>
<evidence type="ECO:0000259" key="5">
    <source>
        <dbReference type="Pfam" id="PF15469"/>
    </source>
</evidence>
<proteinExistence type="inferred from homology"/>
<dbReference type="Proteomes" id="UP000238350">
    <property type="component" value="Unassembled WGS sequence"/>
</dbReference>
<comment type="similarity">
    <text evidence="1 4">Belongs to the SEC5 family.</text>
</comment>
<dbReference type="RefSeq" id="XP_024663027.1">
    <property type="nucleotide sequence ID" value="XM_024807259.1"/>
</dbReference>
<keyword evidence="2 4" id="KW-0813">Transport</keyword>
<evidence type="ECO:0000256" key="1">
    <source>
        <dbReference type="ARBA" id="ARBA00010578"/>
    </source>
</evidence>
<sequence>MRLDIDKMRQTYSLDSDYPTTWSDKEIDVNLKDVADAQFGDLSRFALIQQLMSSLDSTGFVAQDERDPLGSTDSVLSVLRAQGVDVDSLAERSKYMLSSTKFNPKLFLRAVHSNASYEDLKNAAEYLRQTIESQDSDMRTLVDTDYEHYVASKRMLDDVMQQFGDSGINETDDWGVSSVKHRIDEAASKYTVIQRPLEDANTKRQRYQNALVILDAYKYLFNLPSLLSKHAQNNDHDEFMRDLKQGLEQMQEMRGSQSADGARLSDMVGKLSNEIVEQYKAKLWKQLLDTPCDSNYSVYFTRLTDLGTDQPPVFVWLKHQIQQFLGQINDQFDRMALKTNLMAMYAIESYGYFEVTKFIKELPETPSGENLEGMCDTIETTEFWISLLEMFEELQATLERACAFFREYALLVQGRRLESHLRLTGDQEVAIRADSDKLVEVFNTRLIEFITAPTPKHLTLPVAAEHEASSGPRLSFLPPYTNSLSASKYLRKVLDILVPMQREIMELVNDNHQLNRSITTIRGQFIKAVSDCWCHDSQAFGTVQTWSSTGIQELKETPEYMKRFHAFIISQLRYLFGGESPDLVKSLMGVFPAALSLTIRSLHVVLVKSETSVVHNELLPAPISQDAKVLMAARNLYEIRDKTLPSLYATFKTSFRQDTGTIEESVSPVIEELSNSLFDLYTRKQKAKISQTISQEVPRRSKKWMEEETPRQISGFMYESLMLLVSVHSNLSENCPAIIFPVLNELYEHLLTCLLTAIRELDRLGKLGVLQLVADIEFVRSVMVNLRSEAAVKTIQRIYDTIRELSADRSLWEGTDSPRKYVLKVIETALKREYLVFACFRSIK</sequence>
<gene>
    <name evidence="6" type="ORF">B9G98_00701</name>
</gene>
<dbReference type="GO" id="GO:0000145">
    <property type="term" value="C:exocyst"/>
    <property type="evidence" value="ECO:0007669"/>
    <property type="project" value="UniProtKB-UniRule"/>
</dbReference>
<comment type="function">
    <text evidence="4">Component of the exocyst complex involved in the docking of exocytic vesicles with fusion sites on the plasma membrane.</text>
</comment>
<dbReference type="AlphaFoldDB" id="A0A2T0FDM7"/>
<dbReference type="Pfam" id="PF15469">
    <property type="entry name" value="Sec5"/>
    <property type="match status" value="1"/>
</dbReference>
<keyword evidence="4" id="KW-0653">Protein transport</keyword>
<evidence type="ECO:0000256" key="2">
    <source>
        <dbReference type="ARBA" id="ARBA00022448"/>
    </source>
</evidence>
<name>A0A2T0FDM7_9ASCO</name>
<dbReference type="InterPro" id="IPR039481">
    <property type="entry name" value="EXOC2/Sec5_N_dom"/>
</dbReference>
<dbReference type="GO" id="GO:0006893">
    <property type="term" value="P:Golgi to plasma membrane transport"/>
    <property type="evidence" value="ECO:0007669"/>
    <property type="project" value="UniProtKB-UniRule"/>
</dbReference>
<evidence type="ECO:0000313" key="7">
    <source>
        <dbReference type="Proteomes" id="UP000238350"/>
    </source>
</evidence>
<evidence type="ECO:0000256" key="4">
    <source>
        <dbReference type="RuleBase" id="RU365069"/>
    </source>
</evidence>
<dbReference type="GeneID" id="36514450"/>